<proteinExistence type="predicted"/>
<evidence type="ECO:0000313" key="3">
    <source>
        <dbReference type="Proteomes" id="UP000221165"/>
    </source>
</evidence>
<dbReference type="RefSeq" id="XP_067925931.1">
    <property type="nucleotide sequence ID" value="XM_068062093.1"/>
</dbReference>
<dbReference type="GeneID" id="94425304"/>
<sequence length="215" mass="23030">MAIPRVRCSMPPESAHGNADGSCLPTTGCVQTPVQTCVGPFRQTRPKRRPARHRPTELSSQEGQPDAGVAERRTPAFSLDRAPADASASSAVSLQSLNLREASRQAGEEIALSADFHTTSPEQDMDCHSSAPYQIYRSSVDDSAHGEECFYSPRTATSEEPVDCEPRAVSLPGSRRTPAGLRKRSFTCALDVGASRTRFCSPQSGPTPEHACVCG</sequence>
<dbReference type="Proteomes" id="UP000221165">
    <property type="component" value="Unassembled WGS sequence"/>
</dbReference>
<dbReference type="VEuPathDB" id="ToxoDB:CSUI_001890"/>
<reference evidence="2 3" key="1">
    <citation type="journal article" date="2017" name="Int. J. Parasitol.">
        <title>The genome of the protozoan parasite Cystoisospora suis and a reverse vaccinology approach to identify vaccine candidates.</title>
        <authorList>
            <person name="Palmieri N."/>
            <person name="Shrestha A."/>
            <person name="Ruttkowski B."/>
            <person name="Beck T."/>
            <person name="Vogl C."/>
            <person name="Tomley F."/>
            <person name="Blake D.P."/>
            <person name="Joachim A."/>
        </authorList>
    </citation>
    <scope>NUCLEOTIDE SEQUENCE [LARGE SCALE GENOMIC DNA]</scope>
    <source>
        <strain evidence="2 3">Wien I</strain>
    </source>
</reference>
<feature type="compositionally biased region" description="Basic residues" evidence="1">
    <location>
        <begin position="44"/>
        <end position="53"/>
    </location>
</feature>
<comment type="caution">
    <text evidence="2">The sequence shown here is derived from an EMBL/GenBank/DDBJ whole genome shotgun (WGS) entry which is preliminary data.</text>
</comment>
<feature type="non-terminal residue" evidence="2">
    <location>
        <position position="215"/>
    </location>
</feature>
<dbReference type="AlphaFoldDB" id="A0A2C6LA48"/>
<gene>
    <name evidence="2" type="ORF">CSUI_001890</name>
</gene>
<feature type="region of interest" description="Disordered" evidence="1">
    <location>
        <begin position="39"/>
        <end position="72"/>
    </location>
</feature>
<protein>
    <submittedName>
        <fullName evidence="2">Uncharacterized protein</fullName>
    </submittedName>
</protein>
<evidence type="ECO:0000313" key="2">
    <source>
        <dbReference type="EMBL" id="PHJ24258.1"/>
    </source>
</evidence>
<evidence type="ECO:0000256" key="1">
    <source>
        <dbReference type="SAM" id="MobiDB-lite"/>
    </source>
</evidence>
<name>A0A2C6LA48_9APIC</name>
<feature type="region of interest" description="Disordered" evidence="1">
    <location>
        <begin position="1"/>
        <end position="21"/>
    </location>
</feature>
<organism evidence="2 3">
    <name type="scientific">Cystoisospora suis</name>
    <dbReference type="NCBI Taxonomy" id="483139"/>
    <lineage>
        <taxon>Eukaryota</taxon>
        <taxon>Sar</taxon>
        <taxon>Alveolata</taxon>
        <taxon>Apicomplexa</taxon>
        <taxon>Conoidasida</taxon>
        <taxon>Coccidia</taxon>
        <taxon>Eucoccidiorida</taxon>
        <taxon>Eimeriorina</taxon>
        <taxon>Sarcocystidae</taxon>
        <taxon>Cystoisospora</taxon>
    </lineage>
</organism>
<dbReference type="EMBL" id="MIGC01000781">
    <property type="protein sequence ID" value="PHJ24258.1"/>
    <property type="molecule type" value="Genomic_DNA"/>
</dbReference>
<keyword evidence="3" id="KW-1185">Reference proteome</keyword>
<accession>A0A2C6LA48</accession>